<accession>A0A975P007</accession>
<dbReference type="EMBL" id="CP076136">
    <property type="protein sequence ID" value="QWG24548.1"/>
    <property type="molecule type" value="Genomic_DNA"/>
</dbReference>
<reference evidence="1 2" key="1">
    <citation type="submission" date="2021-06" db="EMBL/GenBank/DDBJ databases">
        <title>Bradyrhizobium sp. S2-11-4 Genome sequencing.</title>
        <authorList>
            <person name="Jin L."/>
        </authorList>
    </citation>
    <scope>NUCLEOTIDE SEQUENCE [LARGE SCALE GENOMIC DNA]</scope>
    <source>
        <strain evidence="1 2">S2-11-4</strain>
    </source>
</reference>
<evidence type="ECO:0000313" key="2">
    <source>
        <dbReference type="Proteomes" id="UP000676951"/>
    </source>
</evidence>
<protein>
    <submittedName>
        <fullName evidence="1">Uncharacterized protein</fullName>
    </submittedName>
</protein>
<proteinExistence type="predicted"/>
<dbReference type="RefSeq" id="WP_215605291.1">
    <property type="nucleotide sequence ID" value="NZ_CP076136.1"/>
</dbReference>
<sequence length="202" mass="21410">MDYLHVVGRAMTSLVAGLALAGCGHMPVTSMVKLARVDFVATDPAGLRAAVKLPTAIRPLRDQVRLRLTVRLASGTEDTQDFRLSEVSDPADISSLRHEIEGDTHLFAYRLDPAEAARLAALRDALKKQQTASGGRGGALTISIATGACRGGELPAGTVLLTTYLRTAETGDYVPLARDVDMRSVVRGRDLVAEMPVCGQAG</sequence>
<keyword evidence="2" id="KW-1185">Reference proteome</keyword>
<name>A0A975P007_9BRAD</name>
<evidence type="ECO:0000313" key="1">
    <source>
        <dbReference type="EMBL" id="QWG24548.1"/>
    </source>
</evidence>
<organism evidence="1 2">
    <name type="scientific">Bradyrhizobium sediminis</name>
    <dbReference type="NCBI Taxonomy" id="2840469"/>
    <lineage>
        <taxon>Bacteria</taxon>
        <taxon>Pseudomonadati</taxon>
        <taxon>Pseudomonadota</taxon>
        <taxon>Alphaproteobacteria</taxon>
        <taxon>Hyphomicrobiales</taxon>
        <taxon>Nitrobacteraceae</taxon>
        <taxon>Bradyrhizobium</taxon>
    </lineage>
</organism>
<gene>
    <name evidence="1" type="ORF">KMZ93_06510</name>
</gene>
<dbReference type="AlphaFoldDB" id="A0A975P007"/>
<dbReference type="Proteomes" id="UP000676951">
    <property type="component" value="Chromosome"/>
</dbReference>